<keyword evidence="2" id="KW-1185">Reference proteome</keyword>
<sequence length="69" mass="8013">MILTSHKKEILNYFEPDNREWVTGEIGPPPFDVSGVAYLLHKTSSFDKKYQVESTRRSLEAMVKDGLRR</sequence>
<name>A0A1C4GI02_9ENTR</name>
<proteinExistence type="predicted"/>
<dbReference type="AlphaFoldDB" id="A0A1C4GI02"/>
<protein>
    <submittedName>
        <fullName evidence="1">Uncharacterized protein</fullName>
    </submittedName>
</protein>
<organism evidence="1 2">
    <name type="scientific">Kosakonia oryziphila</name>
    <dbReference type="NCBI Taxonomy" id="1005667"/>
    <lineage>
        <taxon>Bacteria</taxon>
        <taxon>Pseudomonadati</taxon>
        <taxon>Pseudomonadota</taxon>
        <taxon>Gammaproteobacteria</taxon>
        <taxon>Enterobacterales</taxon>
        <taxon>Enterobacteriaceae</taxon>
        <taxon>Kosakonia</taxon>
    </lineage>
</organism>
<accession>A0A1C4GI02</accession>
<reference evidence="2" key="1">
    <citation type="submission" date="2016-08" db="EMBL/GenBank/DDBJ databases">
        <authorList>
            <person name="Varghese N."/>
            <person name="Submissions Spin"/>
        </authorList>
    </citation>
    <scope>NUCLEOTIDE SEQUENCE [LARGE SCALE GENOMIC DNA]</scope>
    <source>
        <strain evidence="2">REICA_142</strain>
    </source>
</reference>
<dbReference type="EMBL" id="FMBC01000070">
    <property type="protein sequence ID" value="SCC67766.1"/>
    <property type="molecule type" value="Genomic_DNA"/>
</dbReference>
<evidence type="ECO:0000313" key="1">
    <source>
        <dbReference type="EMBL" id="SCC67766.1"/>
    </source>
</evidence>
<gene>
    <name evidence="1" type="ORF">GA0061070_10702</name>
</gene>
<evidence type="ECO:0000313" key="2">
    <source>
        <dbReference type="Proteomes" id="UP000198515"/>
    </source>
</evidence>
<dbReference type="Proteomes" id="UP000198515">
    <property type="component" value="Unassembled WGS sequence"/>
</dbReference>